<dbReference type="EMBL" id="JBJURJ010000014">
    <property type="protein sequence ID" value="MFM9330674.1"/>
    <property type="molecule type" value="Genomic_DNA"/>
</dbReference>
<name>A0ACC7P511_9BACL</name>
<reference evidence="1" key="1">
    <citation type="submission" date="2024-12" db="EMBL/GenBank/DDBJ databases">
        <authorList>
            <person name="Wu N."/>
        </authorList>
    </citation>
    <scope>NUCLEOTIDE SEQUENCE</scope>
    <source>
        <strain evidence="1">P15</strain>
    </source>
</reference>
<keyword evidence="1" id="KW-0969">Cilium</keyword>
<gene>
    <name evidence="1" type="primary">flgK</name>
    <name evidence="1" type="ORF">ACI1P1_20495</name>
</gene>
<evidence type="ECO:0000313" key="1">
    <source>
        <dbReference type="EMBL" id="MFM9330674.1"/>
    </source>
</evidence>
<evidence type="ECO:0000313" key="2">
    <source>
        <dbReference type="Proteomes" id="UP001631969"/>
    </source>
</evidence>
<keyword evidence="1" id="KW-0966">Cell projection</keyword>
<proteinExistence type="predicted"/>
<protein>
    <submittedName>
        <fullName evidence="1">Flagellar hook-associated protein FlgK</fullName>
    </submittedName>
</protein>
<keyword evidence="1" id="KW-0282">Flagellum</keyword>
<dbReference type="Proteomes" id="UP001631969">
    <property type="component" value="Unassembled WGS sequence"/>
</dbReference>
<sequence length="523" mass="56345">MRSTFHSLETAKRSLFTQQTALSTVGHNIANANTEGYSRQTVNMTASRPMEAVGLMRSNAPGQLGTGVEYSSINRIREGFLDAQYRNENKTHGNWSIQLDTLEKLETIMNEPSDAGIRTVVDNFYKAWHDLSESPEDITARKLVKETAQSLTDAFNQASKQLSDLSTDITENIQVKVSQINTTISTISNLNSQIVRIEGLGDNANDLRDQRDLLVDQLSKVVNVTAVEGPQGYQVSMGTVSLVNGNVATPVTVDSLQDAYSSGTLNGGEVYGMIVSRDVFVTDYTKQLDHLANAMANGEITITIPSGSVIPEGTTLGTTTYTGTVASRTLASDLTVKVAGLNGLHKLGYTLVDGAVTAGDNFFVSKDGGTITASSFQVNSKILEDASYIASSMRTYMDGTTEKVVKGNKDLALGIAQLVDTKVSFASISNGELTLNGTVNDFFRSIVGQLGVQTDAAKRQTNNSKMVVDQVDSRRQSVSGVSIDEEMTSMIKYQHAYNAAARVMTSVDEMLDKIINGMGVVGR</sequence>
<comment type="caution">
    <text evidence="1">The sequence shown here is derived from an EMBL/GenBank/DDBJ whole genome shotgun (WGS) entry which is preliminary data.</text>
</comment>
<organism evidence="1 2">
    <name type="scientific">Paenibacillus mesotrionivorans</name>
    <dbReference type="NCBI Taxonomy" id="3160968"/>
    <lineage>
        <taxon>Bacteria</taxon>
        <taxon>Bacillati</taxon>
        <taxon>Bacillota</taxon>
        <taxon>Bacilli</taxon>
        <taxon>Bacillales</taxon>
        <taxon>Paenibacillaceae</taxon>
        <taxon>Paenibacillus</taxon>
    </lineage>
</organism>
<keyword evidence="2" id="KW-1185">Reference proteome</keyword>
<accession>A0ACC7P511</accession>